<reference evidence="1" key="1">
    <citation type="submission" date="2009-08" db="EMBL/GenBank/DDBJ databases">
        <authorList>
            <person name="Weinstock G."/>
            <person name="Sodergren E."/>
            <person name="Clifton S."/>
            <person name="Fulton L."/>
            <person name="Fulton B."/>
            <person name="Courtney L."/>
            <person name="Fronick C."/>
            <person name="Harrison M."/>
            <person name="Strong C."/>
            <person name="Farmer C."/>
            <person name="Delahaunty K."/>
            <person name="Markovic C."/>
            <person name="Hall O."/>
            <person name="Minx P."/>
            <person name="Tomlinson C."/>
            <person name="Mitreva M."/>
            <person name="Nelson J."/>
            <person name="Hou S."/>
            <person name="Wollam A."/>
            <person name="Pepin K.H."/>
            <person name="Johnson M."/>
            <person name="Bhonagiri V."/>
            <person name="Nash W.E."/>
            <person name="Warren W."/>
            <person name="Chinwalla A."/>
            <person name="Mardis E.R."/>
            <person name="Wilson R.K."/>
        </authorList>
    </citation>
    <scope>NUCLEOTIDE SEQUENCE [LARGE SCALE GENOMIC DNA]</scope>
    <source>
        <strain evidence="1">A2-165</strain>
    </source>
</reference>
<evidence type="ECO:0000313" key="2">
    <source>
        <dbReference type="Proteomes" id="UP000004619"/>
    </source>
</evidence>
<evidence type="ECO:0000313" key="1">
    <source>
        <dbReference type="EMBL" id="EEU97252.1"/>
    </source>
</evidence>
<proteinExistence type="predicted"/>
<dbReference type="EMBL" id="ACOP02000024">
    <property type="protein sequence ID" value="EEU97252.1"/>
    <property type="molecule type" value="Genomic_DNA"/>
</dbReference>
<protein>
    <submittedName>
        <fullName evidence="1">Uncharacterized protein</fullName>
    </submittedName>
</protein>
<organism evidence="1 2">
    <name type="scientific">Faecalibacterium duncaniae (strain DSM 17677 / JCM 31915 / A2-165)</name>
    <name type="common">Faecalibacterium prausnitzii</name>
    <dbReference type="NCBI Taxonomy" id="411483"/>
    <lineage>
        <taxon>Bacteria</taxon>
        <taxon>Bacillati</taxon>
        <taxon>Bacillota</taxon>
        <taxon>Clostridia</taxon>
        <taxon>Eubacteriales</taxon>
        <taxon>Oscillospiraceae</taxon>
        <taxon>Faecalibacterium</taxon>
    </lineage>
</organism>
<accession>C7H4D0</accession>
<keyword evidence="2" id="KW-1185">Reference proteome</keyword>
<name>C7H4D0_FAED2</name>
<dbReference type="HOGENOM" id="CLU_3310057_0_0_9"/>
<gene>
    <name evidence="1" type="ORF">FAEPRAA2165_01143</name>
</gene>
<dbReference type="AlphaFoldDB" id="C7H4D0"/>
<sequence>MVNSNGTASLLLYPSLYSNIMTNFYQKMLEYFLGEFVQF</sequence>
<comment type="caution">
    <text evidence="1">The sequence shown here is derived from an EMBL/GenBank/DDBJ whole genome shotgun (WGS) entry which is preliminary data.</text>
</comment>
<dbReference type="Proteomes" id="UP000004619">
    <property type="component" value="Unassembled WGS sequence"/>
</dbReference>